<evidence type="ECO:0000313" key="2">
    <source>
        <dbReference type="Proteomes" id="UP000050320"/>
    </source>
</evidence>
<gene>
    <name evidence="1" type="ORF">AOG54_09250</name>
</gene>
<proteinExistence type="predicted"/>
<evidence type="ECO:0000313" key="1">
    <source>
        <dbReference type="EMBL" id="KQB35085.1"/>
    </source>
</evidence>
<dbReference type="OrthoDB" id="42128at2157"/>
<organism evidence="1 2">
    <name type="scientific">Acidiplasma aeolicum</name>
    <dbReference type="NCBI Taxonomy" id="507754"/>
    <lineage>
        <taxon>Archaea</taxon>
        <taxon>Methanobacteriati</taxon>
        <taxon>Thermoplasmatota</taxon>
        <taxon>Thermoplasmata</taxon>
        <taxon>Thermoplasmatales</taxon>
        <taxon>Ferroplasmaceae</taxon>
        <taxon>Acidiplasma</taxon>
    </lineage>
</organism>
<protein>
    <recommendedName>
        <fullName evidence="3">Glycosyl transferase</fullName>
    </recommendedName>
</protein>
<name>A0A0Q1B500_9ARCH</name>
<keyword evidence="2" id="KW-1185">Reference proteome</keyword>
<dbReference type="RefSeq" id="WP_055032466.1">
    <property type="nucleotide sequence ID" value="NZ_LKBG01000175.1"/>
</dbReference>
<accession>A0A0Q1B500</accession>
<dbReference type="AlphaFoldDB" id="A0A0Q1B500"/>
<comment type="caution">
    <text evidence="1">The sequence shown here is derived from an EMBL/GenBank/DDBJ whole genome shotgun (WGS) entry which is preliminary data.</text>
</comment>
<reference evidence="1 2" key="1">
    <citation type="submission" date="2015-09" db="EMBL/GenBank/DDBJ databases">
        <title>Heavy metals and arsenic resistance mechanisms in polyextremophilic archaea of the family Ferroplasmaceae.</title>
        <authorList>
            <person name="Bulaev A.G."/>
            <person name="Kanygina A.V."/>
        </authorList>
    </citation>
    <scope>NUCLEOTIDE SEQUENCE [LARGE SCALE GENOMIC DNA]</scope>
    <source>
        <strain evidence="1 2">VT</strain>
    </source>
</reference>
<evidence type="ECO:0008006" key="3">
    <source>
        <dbReference type="Google" id="ProtNLM"/>
    </source>
</evidence>
<dbReference type="EMBL" id="LKBG01000175">
    <property type="protein sequence ID" value="KQB35085.1"/>
    <property type="molecule type" value="Genomic_DNA"/>
</dbReference>
<sequence length="174" mass="20903">MVYFLEKKLAYANNSCIAIRKNLLETKKEWLKNQVANIDRFLFMAGLLSNLDLYIDSRILTTYRMHDKQTSALQDGDINILINRKINFINKSLPAFENMYKMARGSEFENYMYTRIINLKLAYNFWSFSKKYEIEKNPYILYLRSGNYFEFPRLFIYKSPLFLRKKLISLIYSV</sequence>
<dbReference type="Proteomes" id="UP000050320">
    <property type="component" value="Unassembled WGS sequence"/>
</dbReference>